<evidence type="ECO:0000256" key="3">
    <source>
        <dbReference type="ARBA" id="ARBA00022989"/>
    </source>
</evidence>
<keyword evidence="3 6" id="KW-1133">Transmembrane helix</keyword>
<evidence type="ECO:0000256" key="4">
    <source>
        <dbReference type="ARBA" id="ARBA00023136"/>
    </source>
</evidence>
<dbReference type="RefSeq" id="WP_380203691.1">
    <property type="nucleotide sequence ID" value="NZ_JBHTEK010000001.1"/>
</dbReference>
<evidence type="ECO:0000313" key="9">
    <source>
        <dbReference type="Proteomes" id="UP001596513"/>
    </source>
</evidence>
<feature type="transmembrane region" description="Helical" evidence="6">
    <location>
        <begin position="38"/>
        <end position="56"/>
    </location>
</feature>
<accession>A0ABW2U697</accession>
<dbReference type="EMBL" id="JBHTEK010000001">
    <property type="protein sequence ID" value="MFC7668404.1"/>
    <property type="molecule type" value="Genomic_DNA"/>
</dbReference>
<dbReference type="PANTHER" id="PTHR11814">
    <property type="entry name" value="SULFATE TRANSPORTER"/>
    <property type="match status" value="1"/>
</dbReference>
<comment type="caution">
    <text evidence="8">The sequence shown here is derived from an EMBL/GenBank/DDBJ whole genome shotgun (WGS) entry which is preliminary data.</text>
</comment>
<feature type="transmembrane region" description="Helical" evidence="6">
    <location>
        <begin position="324"/>
        <end position="346"/>
    </location>
</feature>
<keyword evidence="4 6" id="KW-0472">Membrane</keyword>
<feature type="transmembrane region" description="Helical" evidence="6">
    <location>
        <begin position="284"/>
        <end position="304"/>
    </location>
</feature>
<proteinExistence type="predicted"/>
<dbReference type="InterPro" id="IPR011547">
    <property type="entry name" value="SLC26A/SulP_dom"/>
</dbReference>
<protein>
    <submittedName>
        <fullName evidence="8">SulP family inorganic anion transporter</fullName>
    </submittedName>
</protein>
<feature type="transmembrane region" description="Helical" evidence="6">
    <location>
        <begin position="367"/>
        <end position="396"/>
    </location>
</feature>
<evidence type="ECO:0000256" key="1">
    <source>
        <dbReference type="ARBA" id="ARBA00004141"/>
    </source>
</evidence>
<gene>
    <name evidence="8" type="ORF">ACFQT0_14250</name>
</gene>
<feature type="transmembrane region" description="Helical" evidence="6">
    <location>
        <begin position="193"/>
        <end position="211"/>
    </location>
</feature>
<evidence type="ECO:0000256" key="6">
    <source>
        <dbReference type="SAM" id="Phobius"/>
    </source>
</evidence>
<feature type="transmembrane region" description="Helical" evidence="6">
    <location>
        <begin position="223"/>
        <end position="243"/>
    </location>
</feature>
<feature type="transmembrane region" description="Helical" evidence="6">
    <location>
        <begin position="63"/>
        <end position="82"/>
    </location>
</feature>
<evidence type="ECO:0000259" key="7">
    <source>
        <dbReference type="Pfam" id="PF00916"/>
    </source>
</evidence>
<evidence type="ECO:0000313" key="8">
    <source>
        <dbReference type="EMBL" id="MFC7668404.1"/>
    </source>
</evidence>
<feature type="transmembrane region" description="Helical" evidence="6">
    <location>
        <begin position="416"/>
        <end position="447"/>
    </location>
</feature>
<evidence type="ECO:0000256" key="5">
    <source>
        <dbReference type="SAM" id="MobiDB-lite"/>
    </source>
</evidence>
<dbReference type="Pfam" id="PF00916">
    <property type="entry name" value="Sulfate_transp"/>
    <property type="match status" value="1"/>
</dbReference>
<evidence type="ECO:0000256" key="2">
    <source>
        <dbReference type="ARBA" id="ARBA00022692"/>
    </source>
</evidence>
<feature type="region of interest" description="Disordered" evidence="5">
    <location>
        <begin position="1"/>
        <end position="26"/>
    </location>
</feature>
<feature type="transmembrane region" description="Helical" evidence="6">
    <location>
        <begin position="133"/>
        <end position="155"/>
    </location>
</feature>
<organism evidence="8 9">
    <name type="scientific">Hymenobacter humi</name>
    <dbReference type="NCBI Taxonomy" id="1411620"/>
    <lineage>
        <taxon>Bacteria</taxon>
        <taxon>Pseudomonadati</taxon>
        <taxon>Bacteroidota</taxon>
        <taxon>Cytophagia</taxon>
        <taxon>Cytophagales</taxon>
        <taxon>Hymenobacteraceae</taxon>
        <taxon>Hymenobacter</taxon>
    </lineage>
</organism>
<name>A0ABW2U697_9BACT</name>
<comment type="subcellular location">
    <subcellularLocation>
        <location evidence="1">Membrane</location>
        <topology evidence="1">Multi-pass membrane protein</topology>
    </subcellularLocation>
</comment>
<feature type="domain" description="SLC26A/SulP transporter" evidence="7">
    <location>
        <begin position="36"/>
        <end position="421"/>
    </location>
</feature>
<keyword evidence="9" id="KW-1185">Reference proteome</keyword>
<reference evidence="9" key="1">
    <citation type="journal article" date="2019" name="Int. J. Syst. Evol. Microbiol.">
        <title>The Global Catalogue of Microorganisms (GCM) 10K type strain sequencing project: providing services to taxonomists for standard genome sequencing and annotation.</title>
        <authorList>
            <consortium name="The Broad Institute Genomics Platform"/>
            <consortium name="The Broad Institute Genome Sequencing Center for Infectious Disease"/>
            <person name="Wu L."/>
            <person name="Ma J."/>
        </authorList>
    </citation>
    <scope>NUCLEOTIDE SEQUENCE [LARGE SCALE GENOMIC DNA]</scope>
    <source>
        <strain evidence="9">JCM 19635</strain>
    </source>
</reference>
<feature type="transmembrane region" description="Helical" evidence="6">
    <location>
        <begin position="94"/>
        <end position="121"/>
    </location>
</feature>
<sequence>MPEIISSPARTGARINPTPAPTPQPAHKSIFSTIGQDAPAGLVVFLVALPLCLGISLASGAPLLAGLITGIVGGVLVSWLSGSNLSVSGPAAGLTVIVLTAISTLGSFPAFLAATVVAGAIQVIMGLVKAGVIGMYFPASVIRGMLAAIGLILILKQIPHFLGADSDYFADMDFLQYDGLNTFSAIGYALKGLSPGSVLIGVVSLALLLLWDSGFIKRFAWASKVPAALIVVVVSIGLNQVLRAVAPDMQVRPEHLVNLPVISSLGNLFGQLKFPDWSAFANPAVYGVALTIAIVASLETLLSVEAVDKLDPHKRRTPPTASLIAQGIGNMVSGLIGGLPMTAVIVRSSANIGAGGQTKMSAFIHGLLLLASLLFLASVLNMIPLSALAAVLLMVGYKLTKPVLYHTQWKLGYAQFIPFIVTIIAVLFTDLLKGVGLGMAVGFFFILKANAEQAYFISRDVPGREPGTFYLRLSEHVSFLNKASIVSALDRLPANSRVILDGTKSADIDHDVLEAIETYKQVAAERNIDLELRGIREVAVAGH</sequence>
<keyword evidence="2 6" id="KW-0812">Transmembrane</keyword>
<dbReference type="Proteomes" id="UP001596513">
    <property type="component" value="Unassembled WGS sequence"/>
</dbReference>
<dbReference type="InterPro" id="IPR001902">
    <property type="entry name" value="SLC26A/SulP_fam"/>
</dbReference>